<organism evidence="2 3">
    <name type="scientific">Candidatus Taylorbacteria bacterium RIFCSPHIGHO2_02_FULL_46_13</name>
    <dbReference type="NCBI Taxonomy" id="1802312"/>
    <lineage>
        <taxon>Bacteria</taxon>
        <taxon>Candidatus Tayloriibacteriota</taxon>
    </lineage>
</organism>
<evidence type="ECO:0000313" key="2">
    <source>
        <dbReference type="EMBL" id="OHA26241.1"/>
    </source>
</evidence>
<evidence type="ECO:0000256" key="1">
    <source>
        <dbReference type="SAM" id="MobiDB-lite"/>
    </source>
</evidence>
<gene>
    <name evidence="2" type="ORF">A3C06_04605</name>
</gene>
<sequence>MKVTIRLNAYQSGRLMKLAREKRTSNKNLLRKIVRKGLNIVEYAHRHRNGSGTGVRPELNDADKTFIGKNLALSNQQIASIRNCAVDAVKNERRALAVNYIRKHWLSEEDSAMGLLFGLTRVALMTMRISMGLKHKRGNGDRLSSRKITPTALGTKANLRYSLTKGGKTLTDIISGRKTSPSRESALDSSQLI</sequence>
<feature type="compositionally biased region" description="Polar residues" evidence="1">
    <location>
        <begin position="177"/>
        <end position="193"/>
    </location>
</feature>
<reference evidence="2 3" key="1">
    <citation type="journal article" date="2016" name="Nat. Commun.">
        <title>Thousands of microbial genomes shed light on interconnected biogeochemical processes in an aquifer system.</title>
        <authorList>
            <person name="Anantharaman K."/>
            <person name="Brown C.T."/>
            <person name="Hug L.A."/>
            <person name="Sharon I."/>
            <person name="Castelle C.J."/>
            <person name="Probst A.J."/>
            <person name="Thomas B.C."/>
            <person name="Singh A."/>
            <person name="Wilkins M.J."/>
            <person name="Karaoz U."/>
            <person name="Brodie E.L."/>
            <person name="Williams K.H."/>
            <person name="Hubbard S.S."/>
            <person name="Banfield J.F."/>
        </authorList>
    </citation>
    <scope>NUCLEOTIDE SEQUENCE [LARGE SCALE GENOMIC DNA]</scope>
</reference>
<dbReference type="AlphaFoldDB" id="A0A1G2MTC2"/>
<comment type="caution">
    <text evidence="2">The sequence shown here is derived from an EMBL/GenBank/DDBJ whole genome shotgun (WGS) entry which is preliminary data.</text>
</comment>
<accession>A0A1G2MTC2</accession>
<name>A0A1G2MTC2_9BACT</name>
<dbReference type="EMBL" id="MHRQ01000024">
    <property type="protein sequence ID" value="OHA26241.1"/>
    <property type="molecule type" value="Genomic_DNA"/>
</dbReference>
<evidence type="ECO:0000313" key="3">
    <source>
        <dbReference type="Proteomes" id="UP000177565"/>
    </source>
</evidence>
<dbReference type="Proteomes" id="UP000177565">
    <property type="component" value="Unassembled WGS sequence"/>
</dbReference>
<feature type="region of interest" description="Disordered" evidence="1">
    <location>
        <begin position="172"/>
        <end position="193"/>
    </location>
</feature>
<proteinExistence type="predicted"/>
<protein>
    <submittedName>
        <fullName evidence="2">Uncharacterized protein</fullName>
    </submittedName>
</protein>